<organism evidence="3 4">
    <name type="scientific">Spirosoma terrae</name>
    <dbReference type="NCBI Taxonomy" id="1968276"/>
    <lineage>
        <taxon>Bacteria</taxon>
        <taxon>Pseudomonadati</taxon>
        <taxon>Bacteroidota</taxon>
        <taxon>Cytophagia</taxon>
        <taxon>Cytophagales</taxon>
        <taxon>Cytophagaceae</taxon>
        <taxon>Spirosoma</taxon>
    </lineage>
</organism>
<gene>
    <name evidence="3" type="ORF">GK108_03525</name>
</gene>
<evidence type="ECO:0000313" key="4">
    <source>
        <dbReference type="Proteomes" id="UP000474175"/>
    </source>
</evidence>
<evidence type="ECO:0000259" key="2">
    <source>
        <dbReference type="Pfam" id="PF14129"/>
    </source>
</evidence>
<evidence type="ECO:0000256" key="1">
    <source>
        <dbReference type="SAM" id="SignalP"/>
    </source>
</evidence>
<dbReference type="EMBL" id="JAAFZH010000001">
    <property type="protein sequence ID" value="NDU93931.1"/>
    <property type="molecule type" value="Genomic_DNA"/>
</dbReference>
<reference evidence="3 4" key="1">
    <citation type="submission" date="2020-02" db="EMBL/GenBank/DDBJ databases">
        <title>Draft genome sequence of two Spirosoma agri KCTC 52727 and Spirosoma terrae KCTC 52035.</title>
        <authorList>
            <person name="Rojas J."/>
            <person name="Ambika Manirajan B."/>
            <person name="Suarez C."/>
            <person name="Ratering S."/>
            <person name="Schnell S."/>
        </authorList>
    </citation>
    <scope>NUCLEOTIDE SEQUENCE [LARGE SCALE GENOMIC DNA]</scope>
    <source>
        <strain evidence="3 4">KCTC 52035</strain>
    </source>
</reference>
<accession>A0A6L9L496</accession>
<keyword evidence="1" id="KW-0732">Signal</keyword>
<comment type="caution">
    <text evidence="3">The sequence shown here is derived from an EMBL/GenBank/DDBJ whole genome shotgun (WGS) entry which is preliminary data.</text>
</comment>
<keyword evidence="4" id="KW-1185">Reference proteome</keyword>
<dbReference type="Pfam" id="PF14129">
    <property type="entry name" value="DUF4296"/>
    <property type="match status" value="1"/>
</dbReference>
<sequence>MRWHLIKQTSWMALFMLGMGLIPSCQSEQNTKPDNLIPGDRMADILTEVHKAETRVSRLGLRSVDSSNIAYKHMEKQIFKRFKVDTAAYARSYGYYSSHPREMEVIYKQVVEKLKKESEAPKPKPAKS</sequence>
<protein>
    <submittedName>
        <fullName evidence="3">DUF4296 domain-containing protein</fullName>
    </submittedName>
</protein>
<dbReference type="InterPro" id="IPR025381">
    <property type="entry name" value="DUF4296"/>
</dbReference>
<feature type="signal peptide" evidence="1">
    <location>
        <begin position="1"/>
        <end position="27"/>
    </location>
</feature>
<dbReference type="RefSeq" id="WP_163942808.1">
    <property type="nucleotide sequence ID" value="NZ_JAAFZH010000001.1"/>
</dbReference>
<feature type="domain" description="DUF4296" evidence="2">
    <location>
        <begin position="33"/>
        <end position="119"/>
    </location>
</feature>
<dbReference type="AlphaFoldDB" id="A0A6L9L496"/>
<feature type="chain" id="PRO_5026798119" evidence="1">
    <location>
        <begin position="28"/>
        <end position="128"/>
    </location>
</feature>
<dbReference type="Proteomes" id="UP000474175">
    <property type="component" value="Unassembled WGS sequence"/>
</dbReference>
<evidence type="ECO:0000313" key="3">
    <source>
        <dbReference type="EMBL" id="NDU93931.1"/>
    </source>
</evidence>
<name>A0A6L9L496_9BACT</name>
<proteinExistence type="predicted"/>